<accession>A0ABP9SWG6</accession>
<proteinExistence type="predicted"/>
<sequence>MSDTITGPAPDRQQKDRTIAVQPREIKEAAFRTLCAAGADPLEAQEGALAVLRAEADAHAGLRLLQQLLDADWAAPVRPAAVTDVPRAAGTLRELDPAGQPPLRTALQLLDLAADTPEGGTAATRTTDAGIPGLLWNDLVLRHTASLQRRIAIATTNPGATPDDGATCYLTVRDGELSATPTPAPAAVIFMPQPAGASTTVMVLPEPVHTTPETTNIAPKPLKVREQEWQTMYQMSRKYLVPDA</sequence>
<organism evidence="1 2">
    <name type="scientific">Arthrobacter gyeryongensis</name>
    <dbReference type="NCBI Taxonomy" id="1650592"/>
    <lineage>
        <taxon>Bacteria</taxon>
        <taxon>Bacillati</taxon>
        <taxon>Actinomycetota</taxon>
        <taxon>Actinomycetes</taxon>
        <taxon>Micrococcales</taxon>
        <taxon>Micrococcaceae</taxon>
        <taxon>Arthrobacter</taxon>
    </lineage>
</organism>
<reference evidence="2" key="1">
    <citation type="journal article" date="2019" name="Int. J. Syst. Evol. Microbiol.">
        <title>The Global Catalogue of Microorganisms (GCM) 10K type strain sequencing project: providing services to taxonomists for standard genome sequencing and annotation.</title>
        <authorList>
            <consortium name="The Broad Institute Genomics Platform"/>
            <consortium name="The Broad Institute Genome Sequencing Center for Infectious Disease"/>
            <person name="Wu L."/>
            <person name="Ma J."/>
        </authorList>
    </citation>
    <scope>NUCLEOTIDE SEQUENCE [LARGE SCALE GENOMIC DNA]</scope>
    <source>
        <strain evidence="2">JCM 18514</strain>
    </source>
</reference>
<evidence type="ECO:0000313" key="1">
    <source>
        <dbReference type="EMBL" id="GAA5201990.1"/>
    </source>
</evidence>
<comment type="caution">
    <text evidence="1">The sequence shown here is derived from an EMBL/GenBank/DDBJ whole genome shotgun (WGS) entry which is preliminary data.</text>
</comment>
<dbReference type="EMBL" id="BAABKK010000038">
    <property type="protein sequence ID" value="GAA5201990.1"/>
    <property type="molecule type" value="Genomic_DNA"/>
</dbReference>
<keyword evidence="2" id="KW-1185">Reference proteome</keyword>
<protein>
    <submittedName>
        <fullName evidence="1">Uncharacterized protein</fullName>
    </submittedName>
</protein>
<gene>
    <name evidence="1" type="ORF">GCM10023346_47700</name>
</gene>
<dbReference type="Proteomes" id="UP001500200">
    <property type="component" value="Unassembled WGS sequence"/>
</dbReference>
<dbReference type="RefSeq" id="WP_345453568.1">
    <property type="nucleotide sequence ID" value="NZ_BAABKK010000038.1"/>
</dbReference>
<evidence type="ECO:0000313" key="2">
    <source>
        <dbReference type="Proteomes" id="UP001500200"/>
    </source>
</evidence>
<name>A0ABP9SWG6_9MICC</name>